<evidence type="ECO:0000313" key="25">
    <source>
        <dbReference type="Proteomes" id="UP000007844"/>
    </source>
</evidence>
<dbReference type="CDD" id="cd13630">
    <property type="entry name" value="PBP2_PDT_1"/>
    <property type="match status" value="1"/>
</dbReference>
<comment type="pathway">
    <text evidence="4">Amino-acid biosynthesis; L-phenylalanine biosynthesis; phenylpyruvate from prephenate: step 1/1.</text>
</comment>
<dbReference type="GO" id="GO:0046417">
    <property type="term" value="P:chorismate metabolic process"/>
    <property type="evidence" value="ECO:0007669"/>
    <property type="project" value="InterPro"/>
</dbReference>
<dbReference type="EC" id="5.4.99.5" evidence="6"/>
<keyword evidence="14" id="KW-0456">Lyase</keyword>
<dbReference type="FunFam" id="3.40.190.10:FF:000029">
    <property type="entry name" value="Chorismate mutase/Prephenate dehydratase"/>
    <property type="match status" value="1"/>
</dbReference>
<dbReference type="Gene3D" id="3.30.70.260">
    <property type="match status" value="1"/>
</dbReference>
<comment type="catalytic activity">
    <reaction evidence="1">
        <text>chorismate = prephenate</text>
        <dbReference type="Rhea" id="RHEA:13897"/>
        <dbReference type="ChEBI" id="CHEBI:29748"/>
        <dbReference type="ChEBI" id="CHEBI:29934"/>
        <dbReference type="EC" id="5.4.99.5"/>
    </reaction>
</comment>
<accession>F3Z2P3</accession>
<feature type="domain" description="ACT" evidence="23">
    <location>
        <begin position="342"/>
        <end position="419"/>
    </location>
</feature>
<feature type="compositionally biased region" description="Low complexity" evidence="20">
    <location>
        <begin position="1"/>
        <end position="13"/>
    </location>
</feature>
<comment type="pathway">
    <text evidence="5">Metabolic intermediate biosynthesis; prephenate biosynthesis; prephenate from chorismate: step 1/1.</text>
</comment>
<dbReference type="InterPro" id="IPR036263">
    <property type="entry name" value="Chorismate_II_sf"/>
</dbReference>
<keyword evidence="25" id="KW-1185">Reference proteome</keyword>
<evidence type="ECO:0000256" key="13">
    <source>
        <dbReference type="ARBA" id="ARBA00023235"/>
    </source>
</evidence>
<feature type="compositionally biased region" description="Low complexity" evidence="20">
    <location>
        <begin position="54"/>
        <end position="68"/>
    </location>
</feature>
<dbReference type="InterPro" id="IPR036979">
    <property type="entry name" value="CM_dom_sf"/>
</dbReference>
<comment type="subcellular location">
    <subcellularLocation>
        <location evidence="3">Cytoplasm</location>
    </subcellularLocation>
</comment>
<dbReference type="NCBIfam" id="TIGR01807">
    <property type="entry name" value="CM_P2"/>
    <property type="match status" value="1"/>
</dbReference>
<sequence>MEMPEMPDMPETPGKVDKAGKPAKSAASGQREKSAQPVQDQAPAQVETAVRPEQPQSQSQGQSQSADQKFLAAVRREIDWVDEEILSLLNKRARISKRVGRLKAGSGDPVFKPTREKKLLDRLTAMNPGPLPNEHLRAIYREIMSSSRSLQRPQKIVYLGPEGTFSHLAAMEYLGHSVEYLPKANFEAVFAAVSRGEAELGVIPLENSLEGSVGQSLDLFHRHDVFIQAELFCRIRHALLSKAMRMEDVSVVYSHPQPLAQCAQWLHANLPNAALIPLESTAAAARTVVDKPGAAAVGQSRLAEMHGLSVLASGIEDAPDNWTRFCIIAASRLADGQPDKTSILFTTPDKPGALAAVLATLAEAGINMSKLESRPLKSEKWKYVFFADLECDLYAEEHKKALALLREKCHTLRLLGSYPSGPKLDLNRE</sequence>
<dbReference type="GO" id="GO:0009094">
    <property type="term" value="P:L-phenylalanine biosynthetic process"/>
    <property type="evidence" value="ECO:0007669"/>
    <property type="project" value="UniProtKB-UniPathway"/>
</dbReference>
<evidence type="ECO:0000256" key="3">
    <source>
        <dbReference type="ARBA" id="ARBA00004496"/>
    </source>
</evidence>
<keyword evidence="12" id="KW-0584">Phenylalanine biosynthesis</keyword>
<dbReference type="STRING" id="690850.Desaf_1879"/>
<evidence type="ECO:0000256" key="16">
    <source>
        <dbReference type="ARBA" id="ARBA00031175"/>
    </source>
</evidence>
<dbReference type="PROSITE" id="PS51671">
    <property type="entry name" value="ACT"/>
    <property type="match status" value="1"/>
</dbReference>
<organism evidence="24 25">
    <name type="scientific">Desulfocurvibacter africanus subsp. africanus str. Walvis Bay</name>
    <dbReference type="NCBI Taxonomy" id="690850"/>
    <lineage>
        <taxon>Bacteria</taxon>
        <taxon>Pseudomonadati</taxon>
        <taxon>Thermodesulfobacteriota</taxon>
        <taxon>Desulfovibrionia</taxon>
        <taxon>Desulfovibrionales</taxon>
        <taxon>Desulfovibrionaceae</taxon>
        <taxon>Desulfocurvibacter</taxon>
    </lineage>
</organism>
<dbReference type="InterPro" id="IPR002701">
    <property type="entry name" value="CM_II_prokaryot"/>
</dbReference>
<dbReference type="PANTHER" id="PTHR21022:SF19">
    <property type="entry name" value="PREPHENATE DEHYDRATASE-RELATED"/>
    <property type="match status" value="1"/>
</dbReference>
<evidence type="ECO:0000256" key="20">
    <source>
        <dbReference type="SAM" id="MobiDB-lite"/>
    </source>
</evidence>
<dbReference type="InterPro" id="IPR045865">
    <property type="entry name" value="ACT-like_dom_sf"/>
</dbReference>
<dbReference type="Pfam" id="PF01842">
    <property type="entry name" value="ACT"/>
    <property type="match status" value="1"/>
</dbReference>
<feature type="region of interest" description="Disordered" evidence="20">
    <location>
        <begin position="1"/>
        <end position="68"/>
    </location>
</feature>
<keyword evidence="10" id="KW-0028">Amino-acid biosynthesis</keyword>
<evidence type="ECO:0000313" key="24">
    <source>
        <dbReference type="EMBL" id="EGJ50210.1"/>
    </source>
</evidence>
<evidence type="ECO:0000256" key="15">
    <source>
        <dbReference type="ARBA" id="ARBA00023268"/>
    </source>
</evidence>
<dbReference type="PROSITE" id="PS51168">
    <property type="entry name" value="CHORISMATE_MUT_2"/>
    <property type="match status" value="1"/>
</dbReference>
<dbReference type="SUPFAM" id="SSF48600">
    <property type="entry name" value="Chorismate mutase II"/>
    <property type="match status" value="1"/>
</dbReference>
<evidence type="ECO:0000256" key="4">
    <source>
        <dbReference type="ARBA" id="ARBA00004741"/>
    </source>
</evidence>
<dbReference type="InterPro" id="IPR018528">
    <property type="entry name" value="Preph_deHydtase_CS"/>
</dbReference>
<dbReference type="SMART" id="SM00830">
    <property type="entry name" value="CM_2"/>
    <property type="match status" value="1"/>
</dbReference>
<gene>
    <name evidence="24" type="ORF">Desaf_1879</name>
</gene>
<name>F3Z2P3_DESAF</name>
<evidence type="ECO:0000259" key="23">
    <source>
        <dbReference type="PROSITE" id="PS51671"/>
    </source>
</evidence>
<evidence type="ECO:0000256" key="2">
    <source>
        <dbReference type="ARBA" id="ARBA00002364"/>
    </source>
</evidence>
<evidence type="ECO:0000256" key="8">
    <source>
        <dbReference type="ARBA" id="ARBA00014401"/>
    </source>
</evidence>
<dbReference type="GO" id="GO:0004106">
    <property type="term" value="F:chorismate mutase activity"/>
    <property type="evidence" value="ECO:0007669"/>
    <property type="project" value="UniProtKB-EC"/>
</dbReference>
<dbReference type="KEGG" id="daf:Desaf_1879"/>
<dbReference type="PIRSF" id="PIRSF001500">
    <property type="entry name" value="Chor_mut_pdt_Ppr"/>
    <property type="match status" value="1"/>
</dbReference>
<dbReference type="EMBL" id="CP003221">
    <property type="protein sequence ID" value="EGJ50210.1"/>
    <property type="molecule type" value="Genomic_DNA"/>
</dbReference>
<evidence type="ECO:0000256" key="17">
    <source>
        <dbReference type="ARBA" id="ARBA00031520"/>
    </source>
</evidence>
<dbReference type="InterPro" id="IPR002912">
    <property type="entry name" value="ACT_dom"/>
</dbReference>
<evidence type="ECO:0000256" key="9">
    <source>
        <dbReference type="ARBA" id="ARBA00022490"/>
    </source>
</evidence>
<feature type="site" description="Essential for prephenate dehydratase activity" evidence="19">
    <location>
        <position position="323"/>
    </location>
</feature>
<dbReference type="NCBIfam" id="NF008865">
    <property type="entry name" value="PRK11898.1"/>
    <property type="match status" value="1"/>
</dbReference>
<dbReference type="HOGENOM" id="CLU_035008_0_1_7"/>
<evidence type="ECO:0000259" key="22">
    <source>
        <dbReference type="PROSITE" id="PS51171"/>
    </source>
</evidence>
<dbReference type="Pfam" id="PF00800">
    <property type="entry name" value="PDT"/>
    <property type="match status" value="1"/>
</dbReference>
<dbReference type="UniPathway" id="UPA00120">
    <property type="reaction ID" value="UER00203"/>
</dbReference>
<keyword evidence="15" id="KW-0511">Multifunctional enzyme</keyword>
<reference evidence="24 25" key="1">
    <citation type="journal article" date="2011" name="J. Bacteriol.">
        <title>Genome sequence of the mercury-methylating and pleomorphic Desulfovibrio africanus Strain Walvis Bay.</title>
        <authorList>
            <person name="Brown S.D."/>
            <person name="Wall J.D."/>
            <person name="Kucken A.M."/>
            <person name="Gilmour C.C."/>
            <person name="Podar M."/>
            <person name="Brandt C.C."/>
            <person name="Teshima H."/>
            <person name="Detter J.C."/>
            <person name="Han C.S."/>
            <person name="Land M.L."/>
            <person name="Lucas S."/>
            <person name="Han J."/>
            <person name="Pennacchio L."/>
            <person name="Nolan M."/>
            <person name="Pitluck S."/>
            <person name="Woyke T."/>
            <person name="Goodwin L."/>
            <person name="Palumbo A.V."/>
            <person name="Elias D.A."/>
        </authorList>
    </citation>
    <scope>NUCLEOTIDE SEQUENCE [LARGE SCALE GENOMIC DNA]</scope>
    <source>
        <strain evidence="24 25">Walvis Bay</strain>
    </source>
</reference>
<dbReference type="PROSITE" id="PS51171">
    <property type="entry name" value="PREPHENATE_DEHYDR_3"/>
    <property type="match status" value="1"/>
</dbReference>
<evidence type="ECO:0000256" key="1">
    <source>
        <dbReference type="ARBA" id="ARBA00000824"/>
    </source>
</evidence>
<dbReference type="Gene3D" id="1.20.59.10">
    <property type="entry name" value="Chorismate mutase"/>
    <property type="match status" value="1"/>
</dbReference>
<dbReference type="RefSeq" id="WP_014259966.1">
    <property type="nucleotide sequence ID" value="NC_016629.1"/>
</dbReference>
<dbReference type="EC" id="4.2.1.51" evidence="7"/>
<dbReference type="AlphaFoldDB" id="F3Z2P3"/>
<feature type="domain" description="Prephenate dehydratase" evidence="22">
    <location>
        <begin position="155"/>
        <end position="330"/>
    </location>
</feature>
<dbReference type="GO" id="GO:0005737">
    <property type="term" value="C:cytoplasm"/>
    <property type="evidence" value="ECO:0007669"/>
    <property type="project" value="UniProtKB-SubCell"/>
</dbReference>
<dbReference type="GO" id="GO:0004664">
    <property type="term" value="F:prephenate dehydratase activity"/>
    <property type="evidence" value="ECO:0007669"/>
    <property type="project" value="UniProtKB-EC"/>
</dbReference>
<dbReference type="PANTHER" id="PTHR21022">
    <property type="entry name" value="PREPHENATE DEHYDRATASE P PROTEIN"/>
    <property type="match status" value="1"/>
</dbReference>
<feature type="compositionally biased region" description="Low complexity" evidence="20">
    <location>
        <begin position="22"/>
        <end position="46"/>
    </location>
</feature>
<dbReference type="InterPro" id="IPR001086">
    <property type="entry name" value="Preph_deHydtase"/>
</dbReference>
<evidence type="ECO:0000256" key="19">
    <source>
        <dbReference type="PIRSR" id="PIRSR001500-2"/>
    </source>
</evidence>
<keyword evidence="9" id="KW-0963">Cytoplasm</keyword>
<dbReference type="CDD" id="cd04905">
    <property type="entry name" value="ACT_CM-PDT"/>
    <property type="match status" value="1"/>
</dbReference>
<keyword evidence="11" id="KW-0057">Aromatic amino acid biosynthesis</keyword>
<feature type="domain" description="Chorismate mutase" evidence="21">
    <location>
        <begin position="65"/>
        <end position="155"/>
    </location>
</feature>
<evidence type="ECO:0000256" key="18">
    <source>
        <dbReference type="ARBA" id="ARBA00047848"/>
    </source>
</evidence>
<dbReference type="PROSITE" id="PS00858">
    <property type="entry name" value="PREPHENATE_DEHYDR_2"/>
    <property type="match status" value="1"/>
</dbReference>
<keyword evidence="13" id="KW-0413">Isomerase</keyword>
<evidence type="ECO:0000256" key="11">
    <source>
        <dbReference type="ARBA" id="ARBA00023141"/>
    </source>
</evidence>
<evidence type="ECO:0000256" key="12">
    <source>
        <dbReference type="ARBA" id="ARBA00023222"/>
    </source>
</evidence>
<dbReference type="SUPFAM" id="SSF55021">
    <property type="entry name" value="ACT-like"/>
    <property type="match status" value="1"/>
</dbReference>
<evidence type="ECO:0000256" key="14">
    <source>
        <dbReference type="ARBA" id="ARBA00023239"/>
    </source>
</evidence>
<dbReference type="SUPFAM" id="SSF53850">
    <property type="entry name" value="Periplasmic binding protein-like II"/>
    <property type="match status" value="1"/>
</dbReference>
<protein>
    <recommendedName>
        <fullName evidence="8">Bifunctional chorismate mutase/prephenate dehydratase</fullName>
        <ecNumber evidence="7">4.2.1.51</ecNumber>
        <ecNumber evidence="6">5.4.99.5</ecNumber>
    </recommendedName>
    <alternativeName>
        <fullName evidence="17">Chorismate mutase-prephenate dehydratase</fullName>
    </alternativeName>
    <alternativeName>
        <fullName evidence="16">p-protein</fullName>
    </alternativeName>
</protein>
<dbReference type="eggNOG" id="COG0077">
    <property type="taxonomic scope" value="Bacteria"/>
</dbReference>
<evidence type="ECO:0000256" key="5">
    <source>
        <dbReference type="ARBA" id="ARBA00004817"/>
    </source>
</evidence>
<dbReference type="UniPathway" id="UPA00121">
    <property type="reaction ID" value="UER00345"/>
</dbReference>
<evidence type="ECO:0000256" key="10">
    <source>
        <dbReference type="ARBA" id="ARBA00022605"/>
    </source>
</evidence>
<dbReference type="Pfam" id="PF01817">
    <property type="entry name" value="CM_2"/>
    <property type="match status" value="1"/>
</dbReference>
<dbReference type="InterPro" id="IPR010957">
    <property type="entry name" value="G/b/e-P-prot_chorismate_mutase"/>
</dbReference>
<evidence type="ECO:0000256" key="6">
    <source>
        <dbReference type="ARBA" id="ARBA00012404"/>
    </source>
</evidence>
<comment type="function">
    <text evidence="2">Catalyzes the Claisen rearrangement of chorismate to prephenate and the decarboxylation/dehydration of prephenate to phenylpyruvate.</text>
</comment>
<dbReference type="Proteomes" id="UP000007844">
    <property type="component" value="Chromosome"/>
</dbReference>
<evidence type="ECO:0000259" key="21">
    <source>
        <dbReference type="PROSITE" id="PS51168"/>
    </source>
</evidence>
<dbReference type="InterPro" id="IPR008242">
    <property type="entry name" value="Chor_mutase/pphenate_deHydtase"/>
</dbReference>
<comment type="catalytic activity">
    <reaction evidence="18">
        <text>prephenate + H(+) = 3-phenylpyruvate + CO2 + H2O</text>
        <dbReference type="Rhea" id="RHEA:21648"/>
        <dbReference type="ChEBI" id="CHEBI:15377"/>
        <dbReference type="ChEBI" id="CHEBI:15378"/>
        <dbReference type="ChEBI" id="CHEBI:16526"/>
        <dbReference type="ChEBI" id="CHEBI:18005"/>
        <dbReference type="ChEBI" id="CHEBI:29934"/>
        <dbReference type="EC" id="4.2.1.51"/>
    </reaction>
</comment>
<proteinExistence type="predicted"/>
<dbReference type="Gene3D" id="3.40.190.10">
    <property type="entry name" value="Periplasmic binding protein-like II"/>
    <property type="match status" value="2"/>
</dbReference>
<evidence type="ECO:0000256" key="7">
    <source>
        <dbReference type="ARBA" id="ARBA00013147"/>
    </source>
</evidence>